<gene>
    <name evidence="11" type="primary">P4HTM</name>
</gene>
<dbReference type="InterPro" id="IPR044862">
    <property type="entry name" value="Pro_4_hyd_alph_FE2OG_OXY"/>
</dbReference>
<feature type="region of interest" description="Disordered" evidence="8">
    <location>
        <begin position="79"/>
        <end position="102"/>
    </location>
</feature>
<reference evidence="11" key="1">
    <citation type="submission" date="2016-05" db="EMBL/GenBank/DDBJ databases">
        <authorList>
            <person name="Lavstsen T."/>
            <person name="Jespersen J.S."/>
        </authorList>
    </citation>
    <scope>NUCLEOTIDE SEQUENCE</scope>
    <source>
        <tissue evidence="11">Brain</tissue>
    </source>
</reference>
<dbReference type="InterPro" id="IPR011992">
    <property type="entry name" value="EF-hand-dom_pair"/>
</dbReference>
<dbReference type="EMBL" id="HAEC01004141">
    <property type="protein sequence ID" value="SBQ72218.1"/>
    <property type="molecule type" value="Transcribed_RNA"/>
</dbReference>
<dbReference type="GO" id="GO:0004656">
    <property type="term" value="F:procollagen-proline 4-dioxygenase activity"/>
    <property type="evidence" value="ECO:0007669"/>
    <property type="project" value="TreeGrafter"/>
</dbReference>
<dbReference type="InterPro" id="IPR045054">
    <property type="entry name" value="P4HA-like"/>
</dbReference>
<dbReference type="AlphaFoldDB" id="A0A1A8GMH8"/>
<dbReference type="PROSITE" id="PS51471">
    <property type="entry name" value="FE2OG_OXY"/>
    <property type="match status" value="1"/>
</dbReference>
<evidence type="ECO:0000313" key="11">
    <source>
        <dbReference type="EMBL" id="SBQ72218.1"/>
    </source>
</evidence>
<dbReference type="Pfam" id="PF13640">
    <property type="entry name" value="2OG-FeII_Oxy_3"/>
    <property type="match status" value="1"/>
</dbReference>
<keyword evidence="4" id="KW-0847">Vitamin C</keyword>
<dbReference type="SUPFAM" id="SSF47473">
    <property type="entry name" value="EF-hand"/>
    <property type="match status" value="1"/>
</dbReference>
<keyword evidence="9" id="KW-0472">Membrane</keyword>
<dbReference type="Gene3D" id="2.60.120.620">
    <property type="entry name" value="q2cbj1_9rhob like domain"/>
    <property type="match status" value="1"/>
</dbReference>
<dbReference type="EMBL" id="HAEB01012468">
    <property type="protein sequence ID" value="SBQ58995.1"/>
    <property type="molecule type" value="Transcribed_RNA"/>
</dbReference>
<evidence type="ECO:0000256" key="5">
    <source>
        <dbReference type="ARBA" id="ARBA00022964"/>
    </source>
</evidence>
<feature type="compositionally biased region" description="Polar residues" evidence="8">
    <location>
        <begin position="84"/>
        <end position="98"/>
    </location>
</feature>
<accession>A0A1A8GMH8</accession>
<evidence type="ECO:0000256" key="1">
    <source>
        <dbReference type="ARBA" id="ARBA00001961"/>
    </source>
</evidence>
<protein>
    <submittedName>
        <fullName evidence="11">Prolyl 4-hydroxylase, transmembrane (Endoplasmic reticulum)</fullName>
    </submittedName>
</protein>
<dbReference type="FunFam" id="2.60.120.620:FF:000008">
    <property type="entry name" value="transmembrane prolyl 4-hydroxylase"/>
    <property type="match status" value="1"/>
</dbReference>
<dbReference type="PANTHER" id="PTHR10869:SF246">
    <property type="entry name" value="TRANSMEMBRANE PROLYL 4-HYDROXYLASE"/>
    <property type="match status" value="1"/>
</dbReference>
<dbReference type="InterPro" id="IPR005123">
    <property type="entry name" value="Oxoglu/Fe-dep_dioxygenase_dom"/>
</dbReference>
<evidence type="ECO:0000256" key="2">
    <source>
        <dbReference type="ARBA" id="ARBA00022723"/>
    </source>
</evidence>
<evidence type="ECO:0000256" key="8">
    <source>
        <dbReference type="SAM" id="MobiDB-lite"/>
    </source>
</evidence>
<proteinExistence type="predicted"/>
<dbReference type="GO" id="GO:0005783">
    <property type="term" value="C:endoplasmic reticulum"/>
    <property type="evidence" value="ECO:0007669"/>
    <property type="project" value="TreeGrafter"/>
</dbReference>
<sequence>MNMEDIEEDLIEQEPLNISGKPFNVPFRSTRLHIQRSNVCSRAYFVVVMVFFHVYILNVIALLLYVHYNNGPGDLVRGDGEPSATVSGSRSSLPQAAPSTRELHVEDYSQSFSLHRMEGIRVGHVQRVSIVPDRTHEMRTLSLKPLLFEIPGFLSEEECRVVVQLAQLKGLMDSQSSVPSQGQEESNQPLLSLSSEEVFSLLDLNQDGFLQKEEILSHSRSQDGTWLSPESLRQMLAGLEACPTGTLTLGDFRRVYDVSQRPQQQRSGKLHSYFKQRNRHTWLYQGSGSHRVLQTLRKRVIGLTHLPSSLVELSEPLQVIRYEHGDFSSAHYDSSSSHPETTCTHTRLAGNASALTEVSCRYLTVSLYLSSVEDGGEITFPVADNRTYDEQALVQEGVDLTDTRQTCGKGNLRMKPTTATALLWYNHLSDGRGWMGELDEFSLHGDCPVRRGVKWVANSWVNVDPDYQQQARYQRLVASQRHQAKAAMEDQYYSLSHSDLHVDL</sequence>
<keyword evidence="9" id="KW-1133">Transmembrane helix</keyword>
<dbReference type="InterPro" id="IPR018247">
    <property type="entry name" value="EF_Hand_1_Ca_BS"/>
</dbReference>
<reference evidence="11" key="2">
    <citation type="submission" date="2016-06" db="EMBL/GenBank/DDBJ databases">
        <title>The genome of a short-lived fish provides insights into sex chromosome evolution and the genetic control of aging.</title>
        <authorList>
            <person name="Reichwald K."/>
            <person name="Felder M."/>
            <person name="Petzold A."/>
            <person name="Koch P."/>
            <person name="Groth M."/>
            <person name="Platzer M."/>
        </authorList>
    </citation>
    <scope>NUCLEOTIDE SEQUENCE</scope>
    <source>
        <tissue evidence="11">Brain</tissue>
    </source>
</reference>
<keyword evidence="7" id="KW-0408">Iron</keyword>
<evidence type="ECO:0000256" key="4">
    <source>
        <dbReference type="ARBA" id="ARBA00022896"/>
    </source>
</evidence>
<evidence type="ECO:0000256" key="7">
    <source>
        <dbReference type="ARBA" id="ARBA00023004"/>
    </source>
</evidence>
<name>A0A1A8GMH8_9TELE</name>
<feature type="domain" description="Fe2OG dioxygenase" evidence="10">
    <location>
        <begin position="313"/>
        <end position="463"/>
    </location>
</feature>
<dbReference type="SMART" id="SM00702">
    <property type="entry name" value="P4Hc"/>
    <property type="match status" value="1"/>
</dbReference>
<comment type="cofactor">
    <cofactor evidence="1">
        <name>L-ascorbate</name>
        <dbReference type="ChEBI" id="CHEBI:38290"/>
    </cofactor>
</comment>
<evidence type="ECO:0000259" key="10">
    <source>
        <dbReference type="PROSITE" id="PS51471"/>
    </source>
</evidence>
<evidence type="ECO:0000256" key="9">
    <source>
        <dbReference type="SAM" id="Phobius"/>
    </source>
</evidence>
<dbReference type="GO" id="GO:0031418">
    <property type="term" value="F:L-ascorbic acid binding"/>
    <property type="evidence" value="ECO:0007669"/>
    <property type="project" value="UniProtKB-KW"/>
</dbReference>
<dbReference type="PROSITE" id="PS00018">
    <property type="entry name" value="EF_HAND_1"/>
    <property type="match status" value="1"/>
</dbReference>
<evidence type="ECO:0000256" key="3">
    <source>
        <dbReference type="ARBA" id="ARBA00022837"/>
    </source>
</evidence>
<feature type="transmembrane region" description="Helical" evidence="9">
    <location>
        <begin position="43"/>
        <end position="68"/>
    </location>
</feature>
<keyword evidence="2" id="KW-0479">Metal-binding</keyword>
<evidence type="ECO:0000256" key="6">
    <source>
        <dbReference type="ARBA" id="ARBA00023002"/>
    </source>
</evidence>
<keyword evidence="6" id="KW-0560">Oxidoreductase</keyword>
<keyword evidence="9 11" id="KW-0812">Transmembrane</keyword>
<keyword evidence="5" id="KW-0223">Dioxygenase</keyword>
<dbReference type="InterPro" id="IPR006620">
    <property type="entry name" value="Pro_4_hyd_alph"/>
</dbReference>
<dbReference type="PANTHER" id="PTHR10869">
    <property type="entry name" value="PROLYL 4-HYDROXYLASE ALPHA SUBUNIT"/>
    <property type="match status" value="1"/>
</dbReference>
<dbReference type="GO" id="GO:0005506">
    <property type="term" value="F:iron ion binding"/>
    <property type="evidence" value="ECO:0007669"/>
    <property type="project" value="InterPro"/>
</dbReference>
<organism evidence="11">
    <name type="scientific">Nothobranchius korthausae</name>
    <dbReference type="NCBI Taxonomy" id="1143690"/>
    <lineage>
        <taxon>Eukaryota</taxon>
        <taxon>Metazoa</taxon>
        <taxon>Chordata</taxon>
        <taxon>Craniata</taxon>
        <taxon>Vertebrata</taxon>
        <taxon>Euteleostomi</taxon>
        <taxon>Actinopterygii</taxon>
        <taxon>Neopterygii</taxon>
        <taxon>Teleostei</taxon>
        <taxon>Neoteleostei</taxon>
        <taxon>Acanthomorphata</taxon>
        <taxon>Ovalentaria</taxon>
        <taxon>Atherinomorphae</taxon>
        <taxon>Cyprinodontiformes</taxon>
        <taxon>Nothobranchiidae</taxon>
        <taxon>Nothobranchius</taxon>
    </lineage>
</organism>
<keyword evidence="3" id="KW-0106">Calcium</keyword>